<evidence type="ECO:0000256" key="4">
    <source>
        <dbReference type="ARBA" id="ARBA00022840"/>
    </source>
</evidence>
<dbReference type="RefSeq" id="WP_344306500.1">
    <property type="nucleotide sequence ID" value="NZ_BAAANO010000004.1"/>
</dbReference>
<evidence type="ECO:0000256" key="5">
    <source>
        <dbReference type="SAM" id="MobiDB-lite"/>
    </source>
</evidence>
<feature type="compositionally biased region" description="Pro residues" evidence="5">
    <location>
        <begin position="726"/>
        <end position="741"/>
    </location>
</feature>
<keyword evidence="8" id="KW-1185">Reference proteome</keyword>
<dbReference type="EMBL" id="BAAANO010000004">
    <property type="protein sequence ID" value="GAA1999613.1"/>
    <property type="molecule type" value="Genomic_DNA"/>
</dbReference>
<feature type="region of interest" description="Disordered" evidence="5">
    <location>
        <begin position="561"/>
        <end position="752"/>
    </location>
</feature>
<feature type="compositionally biased region" description="Low complexity" evidence="5">
    <location>
        <begin position="643"/>
        <end position="660"/>
    </location>
</feature>
<dbReference type="InterPro" id="IPR040999">
    <property type="entry name" value="Mak_N_cap"/>
</dbReference>
<keyword evidence="2" id="KW-0547">Nucleotide-binding</keyword>
<feature type="compositionally biased region" description="Acidic residues" evidence="5">
    <location>
        <begin position="661"/>
        <end position="676"/>
    </location>
</feature>
<reference evidence="8" key="1">
    <citation type="journal article" date="2019" name="Int. J. Syst. Evol. Microbiol.">
        <title>The Global Catalogue of Microorganisms (GCM) 10K type strain sequencing project: providing services to taxonomists for standard genome sequencing and annotation.</title>
        <authorList>
            <consortium name="The Broad Institute Genomics Platform"/>
            <consortium name="The Broad Institute Genome Sequencing Center for Infectious Disease"/>
            <person name="Wu L."/>
            <person name="Ma J."/>
        </authorList>
    </citation>
    <scope>NUCLEOTIDE SEQUENCE [LARGE SCALE GENOMIC DNA]</scope>
    <source>
        <strain evidence="8">JCM 14546</strain>
    </source>
</reference>
<feature type="compositionally biased region" description="Acidic residues" evidence="5">
    <location>
        <begin position="600"/>
        <end position="612"/>
    </location>
</feature>
<keyword evidence="4" id="KW-0067">ATP-binding</keyword>
<keyword evidence="1" id="KW-0808">Transferase</keyword>
<feature type="compositionally biased region" description="Low complexity" evidence="5">
    <location>
        <begin position="568"/>
        <end position="585"/>
    </location>
</feature>
<evidence type="ECO:0000256" key="3">
    <source>
        <dbReference type="ARBA" id="ARBA00022777"/>
    </source>
</evidence>
<name>A0ABP5ELM5_9MICO</name>
<feature type="compositionally biased region" description="Low complexity" evidence="5">
    <location>
        <begin position="742"/>
        <end position="752"/>
    </location>
</feature>
<feature type="compositionally biased region" description="Low complexity" evidence="5">
    <location>
        <begin position="702"/>
        <end position="725"/>
    </location>
</feature>
<feature type="domain" description="Maltokinase N-terminal cap" evidence="6">
    <location>
        <begin position="14"/>
        <end position="126"/>
    </location>
</feature>
<feature type="compositionally biased region" description="Pro residues" evidence="5">
    <location>
        <begin position="680"/>
        <end position="701"/>
    </location>
</feature>
<dbReference type="Proteomes" id="UP001500755">
    <property type="component" value="Unassembled WGS sequence"/>
</dbReference>
<proteinExistence type="predicted"/>
<keyword evidence="3" id="KW-0418">Kinase</keyword>
<evidence type="ECO:0000259" key="6">
    <source>
        <dbReference type="Pfam" id="PF18085"/>
    </source>
</evidence>
<protein>
    <recommendedName>
        <fullName evidence="6">Maltokinase N-terminal cap domain-containing protein</fullName>
    </recommendedName>
</protein>
<comment type="caution">
    <text evidence="7">The sequence shown here is derived from an EMBL/GenBank/DDBJ whole genome shotgun (WGS) entry which is preliminary data.</text>
</comment>
<sequence length="752" mass="78130">MAISSELEGLLSAWLPRQSWFPGLGGFPGEEPDITPMSVARLFEFGPADTEIGTPDAIPGTSLEGPSLTIQGHEAIIEVSTRSAVKRLNVPLSFRTVEDYALRPHLIGVIEDITLGTCWVYDGAADPIFVVTLAQAMATGRRFPGGQVQSDRVGEPGSRFEALTSGQMLVAKAGSVKFGLLENRQNASSVVIADEAEPCVLTIFRVLEPGSAAAVTVPVALTQADSAAVPHVLGWATGRWFDAETLETTSAPIGMLARTEPDAVPAWREAVDTVLEVDSGSIGSYNRRAMSLGGRVGELHLELAGEFGMVRSDGEPTDSWVKKWSDRVDWALSRAPLALGNLQAPLRAHQRALAALENVGALQRIHGELTLNHVVNSAVGGFQVVDFADSPRDDPKPPSLDIVALLRSIDYAAGFARLRRTGALEENAMPSTVGLSGLDQSGLRDVADSPEYLWSSQAQNALLTGYSHAVGASVGLHNPVLRAALVDRLLVEVVTELRNRPTWLIVPLATLSLLLRGKLAHDPSGAPEILGAVVGTEAAGTPAGEAFVPQADALRRAEEFARTEAARTEATPTGAARAGAVPADASPEDPEAVVPTPVPSEEDPAGEADPGGDADPAPEAPATPQNAGEVPENDPDFEELPGASAAPAPRAATDTPSADPDSGDDEDDDEVDDGEIDIYPPMPAKPAAPPKPAAAPEPAAGPKPATAPKAAAGPKAAAPKAAGPKPAAPKPATPPAPPKPAAQPQQKPGDRP</sequence>
<gene>
    <name evidence="7" type="ORF">GCM10009755_04020</name>
</gene>
<evidence type="ECO:0000313" key="8">
    <source>
        <dbReference type="Proteomes" id="UP001500755"/>
    </source>
</evidence>
<evidence type="ECO:0000256" key="1">
    <source>
        <dbReference type="ARBA" id="ARBA00022679"/>
    </source>
</evidence>
<dbReference type="Pfam" id="PF18085">
    <property type="entry name" value="Mak_N_cap"/>
    <property type="match status" value="1"/>
</dbReference>
<evidence type="ECO:0000256" key="2">
    <source>
        <dbReference type="ARBA" id="ARBA00022741"/>
    </source>
</evidence>
<feature type="compositionally biased region" description="Low complexity" evidence="5">
    <location>
        <begin position="613"/>
        <end position="622"/>
    </location>
</feature>
<evidence type="ECO:0000313" key="7">
    <source>
        <dbReference type="EMBL" id="GAA1999613.1"/>
    </source>
</evidence>
<dbReference type="Gene3D" id="3.90.1200.10">
    <property type="match status" value="1"/>
</dbReference>
<organism evidence="7 8">
    <name type="scientific">Brevibacterium samyangense</name>
    <dbReference type="NCBI Taxonomy" id="366888"/>
    <lineage>
        <taxon>Bacteria</taxon>
        <taxon>Bacillati</taxon>
        <taxon>Actinomycetota</taxon>
        <taxon>Actinomycetes</taxon>
        <taxon>Micrococcales</taxon>
        <taxon>Brevibacteriaceae</taxon>
        <taxon>Brevibacterium</taxon>
    </lineage>
</organism>
<accession>A0ABP5ELM5</accession>